<organism evidence="1 2">
    <name type="scientific">Duffyella gerundensis</name>
    <dbReference type="NCBI Taxonomy" id="1619313"/>
    <lineage>
        <taxon>Bacteria</taxon>
        <taxon>Pseudomonadati</taxon>
        <taxon>Pseudomonadota</taxon>
        <taxon>Gammaproteobacteria</taxon>
        <taxon>Enterobacterales</taxon>
        <taxon>Erwiniaceae</taxon>
        <taxon>Duffyella</taxon>
    </lineage>
</organism>
<dbReference type="PATRIC" id="fig|1619313.3.peg.3799"/>
<geneLocation type="plasmid" evidence="2">
    <name>pEM01</name>
</geneLocation>
<evidence type="ECO:0000313" key="2">
    <source>
        <dbReference type="Proteomes" id="UP000059419"/>
    </source>
</evidence>
<dbReference type="AlphaFoldDB" id="A0A0U5L513"/>
<dbReference type="EMBL" id="LN907828">
    <property type="protein sequence ID" value="CUU25897.1"/>
    <property type="molecule type" value="Genomic_DNA"/>
</dbReference>
<evidence type="ECO:0008006" key="3">
    <source>
        <dbReference type="Google" id="ProtNLM"/>
    </source>
</evidence>
<gene>
    <name evidence="1" type="ORF">EM595_p0197</name>
</gene>
<evidence type="ECO:0000313" key="1">
    <source>
        <dbReference type="EMBL" id="CUU25897.1"/>
    </source>
</evidence>
<dbReference type="PROSITE" id="PS51257">
    <property type="entry name" value="PROKAR_LIPOPROTEIN"/>
    <property type="match status" value="1"/>
</dbReference>
<accession>A0A0U5L513</accession>
<protein>
    <recommendedName>
        <fullName evidence="3">Lipoprotein</fullName>
    </recommendedName>
</protein>
<dbReference type="RefSeq" id="WP_067436076.1">
    <property type="nucleotide sequence ID" value="NZ_LN907828.1"/>
</dbReference>
<sequence length="291" mass="32739">MKQLVLALTLLLAGCDNSDGPRVRDVTIWLQDPLAHLQTPLGDDVDKDCFQGTCTLNFTQPSASGNVLRVQLGGAKPFRLNGVFSLTAVGYEEDRYRIAEITLMPASPPTNSLHSEARTAFYQLLAQLGAAGWQRFIMQDSARLPGAEFNHTARIEQALPQASLNLPFNDPAVPLNLAQWRSLPLISQWYFYRDDEYLSIIVQRENSDSAPNERGTYLFMLTFKTEAQQYQSYFAADDRPRWKSLLPALLKQMAQTRTENEARMRDIGVTIDEHYRDPTIGALDKPATQAE</sequence>
<dbReference type="Proteomes" id="UP000059419">
    <property type="component" value="Plasmid pEM01"/>
</dbReference>
<reference evidence="2" key="1">
    <citation type="submission" date="2015-11" db="EMBL/GenBank/DDBJ databases">
        <authorList>
            <person name="Blom J."/>
        </authorList>
    </citation>
    <scope>NUCLEOTIDE SEQUENCE [LARGE SCALE GENOMIC DNA]</scope>
    <source>
        <plasmid evidence="2">pEM01</plasmid>
    </source>
</reference>
<name>A0A0U5L513_9GAMM</name>
<keyword evidence="2" id="KW-1185">Reference proteome</keyword>
<proteinExistence type="predicted"/>
<dbReference type="OrthoDB" id="6522056at2"/>
<dbReference type="KEGG" id="ege:EM595_p0197"/>